<dbReference type="FunFam" id="1.10.20.140:FF:000001">
    <property type="entry name" value="tRNA dimethylallyltransferase"/>
    <property type="match status" value="1"/>
</dbReference>
<dbReference type="SUPFAM" id="SSF52540">
    <property type="entry name" value="P-loop containing nucleoside triphosphate hydrolases"/>
    <property type="match status" value="2"/>
</dbReference>
<feature type="binding site" evidence="10">
    <location>
        <begin position="11"/>
        <end position="18"/>
    </location>
    <ligand>
        <name>ATP</name>
        <dbReference type="ChEBI" id="CHEBI:30616"/>
    </ligand>
</feature>
<dbReference type="AlphaFoldDB" id="A0AAU9EGI0"/>
<keyword evidence="15" id="KW-1185">Reference proteome</keyword>
<organism evidence="14 15">
    <name type="scientific">Desulfoferula mesophila</name>
    <dbReference type="NCBI Taxonomy" id="3058419"/>
    <lineage>
        <taxon>Bacteria</taxon>
        <taxon>Pseudomonadati</taxon>
        <taxon>Thermodesulfobacteriota</taxon>
        <taxon>Desulfarculia</taxon>
        <taxon>Desulfarculales</taxon>
        <taxon>Desulfarculaceae</taxon>
        <taxon>Desulfoferula</taxon>
    </lineage>
</organism>
<comment type="subunit">
    <text evidence="10">Monomer.</text>
</comment>
<dbReference type="Proteomes" id="UP001366166">
    <property type="component" value="Chromosome"/>
</dbReference>
<feature type="region of interest" description="Interaction with substrate tRNA" evidence="10">
    <location>
        <begin position="160"/>
        <end position="164"/>
    </location>
</feature>
<evidence type="ECO:0000256" key="3">
    <source>
        <dbReference type="ARBA" id="ARBA00005842"/>
    </source>
</evidence>
<evidence type="ECO:0000256" key="9">
    <source>
        <dbReference type="ARBA" id="ARBA00049563"/>
    </source>
</evidence>
<dbReference type="HAMAP" id="MF_00185">
    <property type="entry name" value="IPP_trans"/>
    <property type="match status" value="1"/>
</dbReference>
<dbReference type="RefSeq" id="WP_338601914.1">
    <property type="nucleotide sequence ID" value="NZ_AP028679.1"/>
</dbReference>
<dbReference type="EMBL" id="AP028679">
    <property type="protein sequence ID" value="BEQ16293.1"/>
    <property type="molecule type" value="Genomic_DNA"/>
</dbReference>
<evidence type="ECO:0000256" key="11">
    <source>
        <dbReference type="RuleBase" id="RU003783"/>
    </source>
</evidence>
<keyword evidence="6 10" id="KW-0547">Nucleotide-binding</keyword>
<evidence type="ECO:0000313" key="15">
    <source>
        <dbReference type="Proteomes" id="UP001366166"/>
    </source>
</evidence>
<dbReference type="Gene3D" id="3.40.50.300">
    <property type="entry name" value="P-loop containing nucleotide triphosphate hydrolases"/>
    <property type="match status" value="1"/>
</dbReference>
<feature type="region of interest" description="Interaction with substrate tRNA" evidence="10">
    <location>
        <begin position="36"/>
        <end position="39"/>
    </location>
</feature>
<dbReference type="Gene3D" id="1.10.20.140">
    <property type="match status" value="1"/>
</dbReference>
<evidence type="ECO:0000256" key="7">
    <source>
        <dbReference type="ARBA" id="ARBA00022840"/>
    </source>
</evidence>
<gene>
    <name evidence="10 14" type="primary">miaA</name>
    <name evidence="14" type="ORF">FAK_33590</name>
</gene>
<evidence type="ECO:0000256" key="13">
    <source>
        <dbReference type="RuleBase" id="RU003785"/>
    </source>
</evidence>
<dbReference type="GO" id="GO:0052381">
    <property type="term" value="F:tRNA dimethylallyltransferase activity"/>
    <property type="evidence" value="ECO:0007669"/>
    <property type="project" value="UniProtKB-UniRule"/>
</dbReference>
<evidence type="ECO:0000256" key="4">
    <source>
        <dbReference type="ARBA" id="ARBA00022679"/>
    </source>
</evidence>
<evidence type="ECO:0000256" key="2">
    <source>
        <dbReference type="ARBA" id="ARBA00003213"/>
    </source>
</evidence>
<feature type="site" description="Interaction with substrate tRNA" evidence="10">
    <location>
        <position position="124"/>
    </location>
</feature>
<dbReference type="Pfam" id="PF01715">
    <property type="entry name" value="IPPT"/>
    <property type="match status" value="1"/>
</dbReference>
<reference evidence="15" key="1">
    <citation type="journal article" date="2023" name="Arch. Microbiol.">
        <title>Desulfoferula mesophilus gen. nov. sp. nov., a mesophilic sulfate-reducing bacterium isolated from a brackish lake sediment.</title>
        <authorList>
            <person name="Watanabe T."/>
            <person name="Yabe T."/>
            <person name="Tsuji J.M."/>
            <person name="Fukui M."/>
        </authorList>
    </citation>
    <scope>NUCLEOTIDE SEQUENCE [LARGE SCALE GENOMIC DNA]</scope>
    <source>
        <strain evidence="15">12FAK</strain>
    </source>
</reference>
<evidence type="ECO:0000256" key="12">
    <source>
        <dbReference type="RuleBase" id="RU003784"/>
    </source>
</evidence>
<comment type="catalytic activity">
    <reaction evidence="9 10 11">
        <text>adenosine(37) in tRNA + dimethylallyl diphosphate = N(6)-dimethylallyladenosine(37) in tRNA + diphosphate</text>
        <dbReference type="Rhea" id="RHEA:26482"/>
        <dbReference type="Rhea" id="RHEA-COMP:10162"/>
        <dbReference type="Rhea" id="RHEA-COMP:10375"/>
        <dbReference type="ChEBI" id="CHEBI:33019"/>
        <dbReference type="ChEBI" id="CHEBI:57623"/>
        <dbReference type="ChEBI" id="CHEBI:74411"/>
        <dbReference type="ChEBI" id="CHEBI:74415"/>
        <dbReference type="EC" id="2.5.1.75"/>
    </reaction>
</comment>
<dbReference type="InterPro" id="IPR027417">
    <property type="entry name" value="P-loop_NTPase"/>
</dbReference>
<dbReference type="NCBIfam" id="TIGR00174">
    <property type="entry name" value="miaA"/>
    <property type="match status" value="1"/>
</dbReference>
<feature type="site" description="Interaction with substrate tRNA" evidence="10">
    <location>
        <position position="102"/>
    </location>
</feature>
<dbReference type="PANTHER" id="PTHR11088">
    <property type="entry name" value="TRNA DIMETHYLALLYLTRANSFERASE"/>
    <property type="match status" value="1"/>
</dbReference>
<name>A0AAU9EGI0_9BACT</name>
<evidence type="ECO:0000256" key="10">
    <source>
        <dbReference type="HAMAP-Rule" id="MF_00185"/>
    </source>
</evidence>
<accession>A0AAU9EGI0</accession>
<comment type="caution">
    <text evidence="10">Lacks conserved residue(s) required for the propagation of feature annotation.</text>
</comment>
<sequence length="305" mass="33906">MPAPALVVLAGPTAVGKTGLSLELARRFGAEIVGADSVQVYRGLDIGSAKPTADEQARARHHLIDMADANENFSAARYAHLADEAITDIDARGKRPLVVGGTGLYLKALIFGLAPTPPVDQALRERLRREWEQQGPQAMHQRLGELDPASAAKLHPNDRQRVLRALEVCLQTGAPLSRRQKSHGFAQARYPYLMIGLERPRPELNRRIEERARAMWQEGLLEETRALLEAGVPPQAPGLASLGYRQAVAFLRGQMRSEDALFDMIKKTKAYAKRQLTWFRGVEGLIWHHAEDFEGIGRRVADFWS</sequence>
<dbReference type="PANTHER" id="PTHR11088:SF60">
    <property type="entry name" value="TRNA DIMETHYLALLYLTRANSFERASE"/>
    <property type="match status" value="1"/>
</dbReference>
<protein>
    <recommendedName>
        <fullName evidence="10">tRNA dimethylallyltransferase</fullName>
        <ecNumber evidence="10">2.5.1.75</ecNumber>
    </recommendedName>
    <alternativeName>
        <fullName evidence="10">Dimethylallyl diphosphate:tRNA dimethylallyltransferase</fullName>
        <shortName evidence="10">DMAPP:tRNA dimethylallyltransferase</shortName>
        <shortName evidence="10">DMATase</shortName>
    </alternativeName>
    <alternativeName>
        <fullName evidence="10">Isopentenyl-diphosphate:tRNA isopentenyltransferase</fullName>
        <shortName evidence="10">IPP transferase</shortName>
        <shortName evidence="10">IPPT</shortName>
        <shortName evidence="10">IPTase</shortName>
    </alternativeName>
</protein>
<dbReference type="GO" id="GO:0006400">
    <property type="term" value="P:tRNA modification"/>
    <property type="evidence" value="ECO:0007669"/>
    <property type="project" value="TreeGrafter"/>
</dbReference>
<evidence type="ECO:0000256" key="5">
    <source>
        <dbReference type="ARBA" id="ARBA00022694"/>
    </source>
</evidence>
<dbReference type="KEGG" id="dmp:FAK_33590"/>
<evidence type="ECO:0000313" key="14">
    <source>
        <dbReference type="EMBL" id="BEQ16293.1"/>
    </source>
</evidence>
<dbReference type="InterPro" id="IPR039657">
    <property type="entry name" value="Dimethylallyltransferase"/>
</dbReference>
<dbReference type="GO" id="GO:0005524">
    <property type="term" value="F:ATP binding"/>
    <property type="evidence" value="ECO:0007669"/>
    <property type="project" value="UniProtKB-UniRule"/>
</dbReference>
<proteinExistence type="inferred from homology"/>
<keyword evidence="4 10" id="KW-0808">Transferase</keyword>
<comment type="cofactor">
    <cofactor evidence="1 10">
        <name>Mg(2+)</name>
        <dbReference type="ChEBI" id="CHEBI:18420"/>
    </cofactor>
</comment>
<dbReference type="InterPro" id="IPR018022">
    <property type="entry name" value="IPT"/>
</dbReference>
<feature type="binding site" evidence="10">
    <location>
        <begin position="13"/>
        <end position="18"/>
    </location>
    <ligand>
        <name>substrate</name>
    </ligand>
</feature>
<keyword evidence="7 10" id="KW-0067">ATP-binding</keyword>
<keyword evidence="8 10" id="KW-0460">Magnesium</keyword>
<evidence type="ECO:0000256" key="8">
    <source>
        <dbReference type="ARBA" id="ARBA00022842"/>
    </source>
</evidence>
<keyword evidence="5 10" id="KW-0819">tRNA processing</keyword>
<evidence type="ECO:0000256" key="1">
    <source>
        <dbReference type="ARBA" id="ARBA00001946"/>
    </source>
</evidence>
<evidence type="ECO:0000256" key="6">
    <source>
        <dbReference type="ARBA" id="ARBA00022741"/>
    </source>
</evidence>
<dbReference type="EC" id="2.5.1.75" evidence="10"/>
<comment type="function">
    <text evidence="2 10 12">Catalyzes the transfer of a dimethylallyl group onto the adenine at position 37 in tRNAs that read codons beginning with uridine, leading to the formation of N6-(dimethylallyl)adenosine (i(6)A).</text>
</comment>
<comment type="similarity">
    <text evidence="3 10 13">Belongs to the IPP transferase family.</text>
</comment>